<dbReference type="Pfam" id="PF10825">
    <property type="entry name" value="DUF2752"/>
    <property type="match status" value="1"/>
</dbReference>
<keyword evidence="1" id="KW-1133">Transmembrane helix</keyword>
<protein>
    <recommendedName>
        <fullName evidence="4">DUF2752 domain-containing protein</fullName>
    </recommendedName>
</protein>
<keyword evidence="3" id="KW-1185">Reference proteome</keyword>
<evidence type="ECO:0008006" key="4">
    <source>
        <dbReference type="Google" id="ProtNLM"/>
    </source>
</evidence>
<sequence length="103" mass="11718">MLVFLSFVFIEAKSFFVPCPVKWLTGVDCPGCGFQRSVWALIEGDFAKSFELYPPTLFFLLSFTAAISVYLLKLNIEAKLLKMLYFATGIVVVINYLFKLLML</sequence>
<feature type="transmembrane region" description="Helical" evidence="1">
    <location>
        <begin position="52"/>
        <end position="72"/>
    </location>
</feature>
<evidence type="ECO:0000313" key="2">
    <source>
        <dbReference type="EMBL" id="SFG60789.1"/>
    </source>
</evidence>
<dbReference type="STRING" id="414048.SAMN04489864_101236"/>
<dbReference type="RefSeq" id="WP_090991722.1">
    <property type="nucleotide sequence ID" value="NZ_FOPP01000001.1"/>
</dbReference>
<reference evidence="2 3" key="1">
    <citation type="submission" date="2016-10" db="EMBL/GenBank/DDBJ databases">
        <authorList>
            <person name="de Groot N.N."/>
        </authorList>
    </citation>
    <scope>NUCLEOTIDE SEQUENCE [LARGE SCALE GENOMIC DNA]</scope>
    <source>
        <strain evidence="2 3">DSM 18684</strain>
    </source>
</reference>
<dbReference type="AlphaFoldDB" id="A0A1I2T9M9"/>
<proteinExistence type="predicted"/>
<dbReference type="Proteomes" id="UP000199666">
    <property type="component" value="Unassembled WGS sequence"/>
</dbReference>
<keyword evidence="1" id="KW-0812">Transmembrane</keyword>
<dbReference type="InterPro" id="IPR021215">
    <property type="entry name" value="DUF2752"/>
</dbReference>
<evidence type="ECO:0000256" key="1">
    <source>
        <dbReference type="SAM" id="Phobius"/>
    </source>
</evidence>
<organism evidence="2 3">
    <name type="scientific">Pedobacter insulae</name>
    <dbReference type="NCBI Taxonomy" id="414048"/>
    <lineage>
        <taxon>Bacteria</taxon>
        <taxon>Pseudomonadati</taxon>
        <taxon>Bacteroidota</taxon>
        <taxon>Sphingobacteriia</taxon>
        <taxon>Sphingobacteriales</taxon>
        <taxon>Sphingobacteriaceae</taxon>
        <taxon>Pedobacter</taxon>
    </lineage>
</organism>
<dbReference type="EMBL" id="FOPP01000001">
    <property type="protein sequence ID" value="SFG60789.1"/>
    <property type="molecule type" value="Genomic_DNA"/>
</dbReference>
<dbReference type="OrthoDB" id="9815897at2"/>
<name>A0A1I2T9M9_9SPHI</name>
<evidence type="ECO:0000313" key="3">
    <source>
        <dbReference type="Proteomes" id="UP000199666"/>
    </source>
</evidence>
<gene>
    <name evidence="2" type="ORF">SAMN04489864_101236</name>
</gene>
<feature type="transmembrane region" description="Helical" evidence="1">
    <location>
        <begin position="84"/>
        <end position="102"/>
    </location>
</feature>
<keyword evidence="1" id="KW-0472">Membrane</keyword>
<accession>A0A1I2T9M9</accession>